<evidence type="ECO:0000256" key="1">
    <source>
        <dbReference type="SAM" id="Phobius"/>
    </source>
</evidence>
<feature type="transmembrane region" description="Helical" evidence="1">
    <location>
        <begin position="41"/>
        <end position="61"/>
    </location>
</feature>
<keyword evidence="1" id="KW-0812">Transmembrane</keyword>
<evidence type="ECO:0000313" key="2">
    <source>
        <dbReference type="EMBL" id="PON41008.1"/>
    </source>
</evidence>
<protein>
    <submittedName>
        <fullName evidence="2">Uncharacterized protein</fullName>
    </submittedName>
</protein>
<keyword evidence="3" id="KW-1185">Reference proteome</keyword>
<evidence type="ECO:0000313" key="3">
    <source>
        <dbReference type="Proteomes" id="UP000237105"/>
    </source>
</evidence>
<sequence length="108" mass="13335">MSWLNLGVGAFFNLVKVIPWVMEVRSVEDSSPRLVCVFQFFLYQFSFSSVPVFSCVFFSPFDSFYQWHCQRIPYGRHARRRSNFFCMHNLKYLFYYYFFFWYLVLSKW</sequence>
<reference evidence="3" key="1">
    <citation type="submission" date="2016-06" db="EMBL/GenBank/DDBJ databases">
        <title>Parallel loss of symbiosis genes in relatives of nitrogen-fixing non-legume Parasponia.</title>
        <authorList>
            <person name="Van Velzen R."/>
            <person name="Holmer R."/>
            <person name="Bu F."/>
            <person name="Rutten L."/>
            <person name="Van Zeijl A."/>
            <person name="Liu W."/>
            <person name="Santuari L."/>
            <person name="Cao Q."/>
            <person name="Sharma T."/>
            <person name="Shen D."/>
            <person name="Roswanjaya Y."/>
            <person name="Wardhani T."/>
            <person name="Kalhor M.S."/>
            <person name="Jansen J."/>
            <person name="Van den Hoogen J."/>
            <person name="Gungor B."/>
            <person name="Hartog M."/>
            <person name="Hontelez J."/>
            <person name="Verver J."/>
            <person name="Yang W.-C."/>
            <person name="Schijlen E."/>
            <person name="Repin R."/>
            <person name="Schilthuizen M."/>
            <person name="Schranz E."/>
            <person name="Heidstra R."/>
            <person name="Miyata K."/>
            <person name="Fedorova E."/>
            <person name="Kohlen W."/>
            <person name="Bisseling T."/>
            <person name="Smit S."/>
            <person name="Geurts R."/>
        </authorList>
    </citation>
    <scope>NUCLEOTIDE SEQUENCE [LARGE SCALE GENOMIC DNA]</scope>
    <source>
        <strain evidence="3">cv. WU1-14</strain>
    </source>
</reference>
<name>A0A2P5AWX3_PARAD</name>
<accession>A0A2P5AWX3</accession>
<feature type="non-terminal residue" evidence="2">
    <location>
        <position position="108"/>
    </location>
</feature>
<dbReference type="Proteomes" id="UP000237105">
    <property type="component" value="Unassembled WGS sequence"/>
</dbReference>
<proteinExistence type="predicted"/>
<gene>
    <name evidence="2" type="ORF">PanWU01x14_292970</name>
</gene>
<organism evidence="2 3">
    <name type="scientific">Parasponia andersonii</name>
    <name type="common">Sponia andersonii</name>
    <dbReference type="NCBI Taxonomy" id="3476"/>
    <lineage>
        <taxon>Eukaryota</taxon>
        <taxon>Viridiplantae</taxon>
        <taxon>Streptophyta</taxon>
        <taxon>Embryophyta</taxon>
        <taxon>Tracheophyta</taxon>
        <taxon>Spermatophyta</taxon>
        <taxon>Magnoliopsida</taxon>
        <taxon>eudicotyledons</taxon>
        <taxon>Gunneridae</taxon>
        <taxon>Pentapetalae</taxon>
        <taxon>rosids</taxon>
        <taxon>fabids</taxon>
        <taxon>Rosales</taxon>
        <taxon>Cannabaceae</taxon>
        <taxon>Parasponia</taxon>
    </lineage>
</organism>
<comment type="caution">
    <text evidence="2">The sequence shown here is derived from an EMBL/GenBank/DDBJ whole genome shotgun (WGS) entry which is preliminary data.</text>
</comment>
<dbReference type="EMBL" id="JXTB01000426">
    <property type="protein sequence ID" value="PON41008.1"/>
    <property type="molecule type" value="Genomic_DNA"/>
</dbReference>
<keyword evidence="1" id="KW-1133">Transmembrane helix</keyword>
<keyword evidence="1" id="KW-0472">Membrane</keyword>
<dbReference type="AlphaFoldDB" id="A0A2P5AWX3"/>
<feature type="transmembrane region" description="Helical" evidence="1">
    <location>
        <begin position="82"/>
        <end position="104"/>
    </location>
</feature>